<dbReference type="RefSeq" id="WP_024752066.1">
    <property type="nucleotide sequence ID" value="NZ_CP031394.1"/>
</dbReference>
<protein>
    <submittedName>
        <fullName evidence="1">Uncharacterized protein</fullName>
    </submittedName>
</protein>
<name>A0A0B7H019_TREPH</name>
<gene>
    <name evidence="1" type="ORF">TPHV1_30176</name>
</gene>
<evidence type="ECO:0000313" key="2">
    <source>
        <dbReference type="Proteomes" id="UP000042527"/>
    </source>
</evidence>
<sequence length="66" mass="8278">MKWSSGWNLEIHIKDKKYTIELIQEGHINFAYFEELCYIKNMKNEMNRILFRRTPPRSFKRQENRR</sequence>
<dbReference type="EMBL" id="CDNC01000023">
    <property type="protein sequence ID" value="CEM62281.1"/>
    <property type="molecule type" value="Genomic_DNA"/>
</dbReference>
<reference evidence="2" key="1">
    <citation type="submission" date="2015-01" db="EMBL/GenBank/DDBJ databases">
        <authorList>
            <person name="Manzoor Shahid"/>
            <person name="Zubair Saima"/>
        </authorList>
    </citation>
    <scope>NUCLEOTIDE SEQUENCE [LARGE SCALE GENOMIC DNA]</scope>
    <source>
        <strain evidence="2">V1</strain>
    </source>
</reference>
<evidence type="ECO:0000313" key="1">
    <source>
        <dbReference type="EMBL" id="CEM62281.1"/>
    </source>
</evidence>
<organism evidence="1 2">
    <name type="scientific">Treponema phagedenis</name>
    <dbReference type="NCBI Taxonomy" id="162"/>
    <lineage>
        <taxon>Bacteria</taxon>
        <taxon>Pseudomonadati</taxon>
        <taxon>Spirochaetota</taxon>
        <taxon>Spirochaetia</taxon>
        <taxon>Spirochaetales</taxon>
        <taxon>Treponemataceae</taxon>
        <taxon>Treponema</taxon>
    </lineage>
</organism>
<dbReference type="AlphaFoldDB" id="A0A0B7H019"/>
<proteinExistence type="predicted"/>
<dbReference type="Proteomes" id="UP000042527">
    <property type="component" value="Unassembled WGS sequence"/>
</dbReference>
<keyword evidence="2" id="KW-1185">Reference proteome</keyword>
<accession>A0A0B7H019</accession>